<dbReference type="KEGG" id="apre:CNX65_08330"/>
<reference evidence="3" key="1">
    <citation type="submission" date="2017-09" db="EMBL/GenBank/DDBJ databases">
        <title>Complete Genome Sequence of ansamitocin-producing Bacterium Actinosynnema pretiosum X47.</title>
        <authorList>
            <person name="Cao G."/>
            <person name="Zong G."/>
            <person name="Zhong C."/>
            <person name="Fu J."/>
        </authorList>
    </citation>
    <scope>NUCLEOTIDE SEQUENCE [LARGE SCALE GENOMIC DNA]</scope>
    <source>
        <strain evidence="3">X47</strain>
    </source>
</reference>
<dbReference type="Pfam" id="PF21959">
    <property type="entry name" value="DUF6923"/>
    <property type="match status" value="1"/>
</dbReference>
<name>A0A290Z2P3_9PSEU</name>
<keyword evidence="4" id="KW-1185">Reference proteome</keyword>
<sequence>MIGEVLLAVCASIQVEALERGPSSVVSVELPAGAVSPLAVLDVRVTAIGYSAAQDLVYGVDADGRVLAFDRRGARVPLPARRSDLLRGATAGVVVGDRLVVRSGRLLLAVDINPTSPDYLLVVAETWLPTTALTINDFDLNPVDGLLYGVVVDARGAGRVVRVDPATGAVRPVDGAGALPPGMTSYGSVVLGPDGALYATANRDASGGLSTRFKVALDGTGTVVELGTRVAFSTLDAAGCLVVRNPPRPQPQPKPQPPQPRPAQPQPQAPQQPAPQPPVAQAPAVPPAPVPTPSPSPAPSPAPTAEPTPEQELVEGQPAVRDPRRRTEEVEAAGLNPLLHTVDDQRRWGLVALLLVLGGAAAARQVGSRRTR</sequence>
<feature type="compositionally biased region" description="Pro residues" evidence="1">
    <location>
        <begin position="246"/>
        <end position="306"/>
    </location>
</feature>
<protein>
    <recommendedName>
        <fullName evidence="2">DUF6923 domain-containing protein</fullName>
    </recommendedName>
</protein>
<evidence type="ECO:0000313" key="3">
    <source>
        <dbReference type="EMBL" id="ATE53296.1"/>
    </source>
</evidence>
<evidence type="ECO:0000259" key="2">
    <source>
        <dbReference type="Pfam" id="PF21959"/>
    </source>
</evidence>
<dbReference type="SUPFAM" id="SSF63825">
    <property type="entry name" value="YWTD domain"/>
    <property type="match status" value="1"/>
</dbReference>
<dbReference type="Proteomes" id="UP000218505">
    <property type="component" value="Chromosome"/>
</dbReference>
<evidence type="ECO:0000256" key="1">
    <source>
        <dbReference type="SAM" id="MobiDB-lite"/>
    </source>
</evidence>
<gene>
    <name evidence="3" type="ORF">CNX65_08330</name>
</gene>
<dbReference type="InterPro" id="IPR054215">
    <property type="entry name" value="DUF6923"/>
</dbReference>
<feature type="region of interest" description="Disordered" evidence="1">
    <location>
        <begin position="242"/>
        <end position="333"/>
    </location>
</feature>
<organism evidence="3 4">
    <name type="scientific">Actinosynnema pretiosum</name>
    <dbReference type="NCBI Taxonomy" id="42197"/>
    <lineage>
        <taxon>Bacteria</taxon>
        <taxon>Bacillati</taxon>
        <taxon>Actinomycetota</taxon>
        <taxon>Actinomycetes</taxon>
        <taxon>Pseudonocardiales</taxon>
        <taxon>Pseudonocardiaceae</taxon>
        <taxon>Actinosynnema</taxon>
    </lineage>
</organism>
<accession>A0A290Z2P3</accession>
<dbReference type="RefSeq" id="WP_096492246.1">
    <property type="nucleotide sequence ID" value="NZ_CP023445.1"/>
</dbReference>
<dbReference type="PRINTS" id="PR01217">
    <property type="entry name" value="PRICHEXTENSN"/>
</dbReference>
<dbReference type="AlphaFoldDB" id="A0A290Z2P3"/>
<proteinExistence type="predicted"/>
<dbReference type="EMBL" id="CP023445">
    <property type="protein sequence ID" value="ATE53296.1"/>
    <property type="molecule type" value="Genomic_DNA"/>
</dbReference>
<feature type="domain" description="DUF6923" evidence="2">
    <location>
        <begin position="47"/>
        <end position="203"/>
    </location>
</feature>
<evidence type="ECO:0000313" key="4">
    <source>
        <dbReference type="Proteomes" id="UP000218505"/>
    </source>
</evidence>